<evidence type="ECO:0000256" key="11">
    <source>
        <dbReference type="ARBA" id="ARBA00025611"/>
    </source>
</evidence>
<dbReference type="CDD" id="cd07435">
    <property type="entry name" value="PHP_PolIIIA_POLC"/>
    <property type="match status" value="1"/>
</dbReference>
<dbReference type="Gene3D" id="2.40.50.140">
    <property type="entry name" value="Nucleic acid-binding proteins"/>
    <property type="match status" value="1"/>
</dbReference>
<dbReference type="Pfam" id="PF00929">
    <property type="entry name" value="RNase_T"/>
    <property type="match status" value="1"/>
</dbReference>
<comment type="function">
    <text evidence="1 13">Required for replicative DNA synthesis. This DNA polymerase also exhibits 3' to 5' exonuclease activity.</text>
</comment>
<dbReference type="InterPro" id="IPR004013">
    <property type="entry name" value="PHP_dom"/>
</dbReference>
<organism evidence="16 17">
    <name type="scientific">Peribacillus simplex</name>
    <dbReference type="NCBI Taxonomy" id="1478"/>
    <lineage>
        <taxon>Bacteria</taxon>
        <taxon>Bacillati</taxon>
        <taxon>Bacillota</taxon>
        <taxon>Bacilli</taxon>
        <taxon>Bacillales</taxon>
        <taxon>Bacillaceae</taxon>
        <taxon>Peribacillus</taxon>
    </lineage>
</organism>
<dbReference type="InterPro" id="IPR006054">
    <property type="entry name" value="DnaQ"/>
</dbReference>
<evidence type="ECO:0000256" key="1">
    <source>
        <dbReference type="ARBA" id="ARBA00003452"/>
    </source>
</evidence>
<dbReference type="NCBIfam" id="TIGR00573">
    <property type="entry name" value="dnaq"/>
    <property type="match status" value="1"/>
</dbReference>
<dbReference type="Pfam" id="PF01336">
    <property type="entry name" value="tRNA_anti-codon"/>
    <property type="match status" value="1"/>
</dbReference>
<feature type="domain" description="Exonuclease" evidence="14">
    <location>
        <begin position="424"/>
        <end position="590"/>
    </location>
</feature>
<evidence type="ECO:0000256" key="2">
    <source>
        <dbReference type="ARBA" id="ARBA00004496"/>
    </source>
</evidence>
<keyword evidence="9 13" id="KW-0269">Exonuclease</keyword>
<comment type="catalytic activity">
    <reaction evidence="12 13">
        <text>DNA(n) + a 2'-deoxyribonucleoside 5'-triphosphate = DNA(n+1) + diphosphate</text>
        <dbReference type="Rhea" id="RHEA:22508"/>
        <dbReference type="Rhea" id="RHEA-COMP:17339"/>
        <dbReference type="Rhea" id="RHEA-COMP:17340"/>
        <dbReference type="ChEBI" id="CHEBI:33019"/>
        <dbReference type="ChEBI" id="CHEBI:61560"/>
        <dbReference type="ChEBI" id="CHEBI:173112"/>
        <dbReference type="EC" id="2.7.7.7"/>
    </reaction>
</comment>
<dbReference type="SUPFAM" id="SSF50249">
    <property type="entry name" value="Nucleic acid-binding proteins"/>
    <property type="match status" value="1"/>
</dbReference>
<dbReference type="Gene3D" id="3.30.1900.20">
    <property type="match status" value="2"/>
</dbReference>
<keyword evidence="10 13" id="KW-0239">DNA-directed DNA polymerase</keyword>
<dbReference type="InterPro" id="IPR012340">
    <property type="entry name" value="NA-bd_OB-fold"/>
</dbReference>
<dbReference type="CDD" id="cd04484">
    <property type="entry name" value="polC_OBF"/>
    <property type="match status" value="1"/>
</dbReference>
<feature type="domain" description="Polymerase/histidinol phosphatase N-terminal" evidence="15">
    <location>
        <begin position="339"/>
        <end position="406"/>
    </location>
</feature>
<dbReference type="InterPro" id="IPR040982">
    <property type="entry name" value="DNA_pol3_finger"/>
</dbReference>
<evidence type="ECO:0000256" key="13">
    <source>
        <dbReference type="HAMAP-Rule" id="MF_00356"/>
    </source>
</evidence>
<dbReference type="CDD" id="cd06127">
    <property type="entry name" value="DEDDh"/>
    <property type="match status" value="1"/>
</dbReference>
<comment type="subcellular location">
    <subcellularLocation>
        <location evidence="2 13">Cytoplasm</location>
    </subcellularLocation>
</comment>
<dbReference type="SUPFAM" id="SSF53098">
    <property type="entry name" value="Ribonuclease H-like"/>
    <property type="match status" value="1"/>
</dbReference>
<dbReference type="InterPro" id="IPR024754">
    <property type="entry name" value="DNA_PolC-like_N_II"/>
</dbReference>
<dbReference type="Pfam" id="PF02811">
    <property type="entry name" value="PHP"/>
    <property type="match status" value="1"/>
</dbReference>
<comment type="caution">
    <text evidence="16">The sequence shown here is derived from an EMBL/GenBank/DDBJ whole genome shotgun (WGS) entry which is preliminary data.</text>
</comment>
<dbReference type="Pfam" id="PF14579">
    <property type="entry name" value="HHH_6"/>
    <property type="match status" value="1"/>
</dbReference>
<evidence type="ECO:0000256" key="7">
    <source>
        <dbReference type="ARBA" id="ARBA00022722"/>
    </source>
</evidence>
<dbReference type="GO" id="GO:0005737">
    <property type="term" value="C:cytoplasm"/>
    <property type="evidence" value="ECO:0007669"/>
    <property type="project" value="UniProtKB-SubCell"/>
</dbReference>
<dbReference type="NCBIfam" id="TIGR01405">
    <property type="entry name" value="polC_Gram_pos"/>
    <property type="match status" value="1"/>
</dbReference>
<dbReference type="SMART" id="SM00479">
    <property type="entry name" value="EXOIII"/>
    <property type="match status" value="1"/>
</dbReference>
<keyword evidence="4 13" id="KW-0808">Transferase</keyword>
<dbReference type="InterPro" id="IPR013520">
    <property type="entry name" value="Ribonucl_H"/>
</dbReference>
<proteinExistence type="inferred from homology"/>
<dbReference type="Pfam" id="PF07733">
    <property type="entry name" value="DNA_pol3_alpha"/>
    <property type="match status" value="2"/>
</dbReference>
<dbReference type="GO" id="GO:0003677">
    <property type="term" value="F:DNA binding"/>
    <property type="evidence" value="ECO:0007669"/>
    <property type="project" value="UniProtKB-UniRule"/>
</dbReference>
<dbReference type="Gene3D" id="6.10.140.1510">
    <property type="match status" value="1"/>
</dbReference>
<dbReference type="Pfam" id="PF11490">
    <property type="entry name" value="DNA_pol3_a_NII"/>
    <property type="match status" value="1"/>
</dbReference>
<dbReference type="InterPro" id="IPR006308">
    <property type="entry name" value="Pol_III_a_PolC-type_gram_pos"/>
</dbReference>
<protein>
    <recommendedName>
        <fullName evidence="13">DNA polymerase III PolC-type</fullName>
        <shortName evidence="13">PolIII</shortName>
        <ecNumber evidence="13">2.7.7.7</ecNumber>
    </recommendedName>
</protein>
<comment type="similarity">
    <text evidence="13">Belongs to the DNA polymerase type-C family. PolC subfamily.</text>
</comment>
<keyword evidence="5 13" id="KW-0548">Nucleotidyltransferase</keyword>
<dbReference type="InterPro" id="IPR044923">
    <property type="entry name" value="PolC_middle_finger_sf"/>
</dbReference>
<dbReference type="InterPro" id="IPR011708">
    <property type="entry name" value="DNA_pol3_alpha_NTPase_dom"/>
</dbReference>
<evidence type="ECO:0000256" key="3">
    <source>
        <dbReference type="ARBA" id="ARBA00022490"/>
    </source>
</evidence>
<dbReference type="Gene3D" id="3.30.420.10">
    <property type="entry name" value="Ribonuclease H-like superfamily/Ribonuclease H"/>
    <property type="match status" value="1"/>
</dbReference>
<keyword evidence="8 13" id="KW-0378">Hydrolase</keyword>
<dbReference type="HAMAP" id="MF_00356">
    <property type="entry name" value="DNApol_PolC"/>
    <property type="match status" value="1"/>
</dbReference>
<dbReference type="Proteomes" id="UP001234602">
    <property type="component" value="Unassembled WGS sequence"/>
</dbReference>
<evidence type="ECO:0000259" key="14">
    <source>
        <dbReference type="SMART" id="SM00479"/>
    </source>
</evidence>
<sequence>MDQNPNSGRERFQLLLQQMDLTEDAFVNYFIGAEIDKLSIERESKKWHFTFNIPALIPCSVHTRLATQLASTFSHIAKVTFNLNVVNPQVTEQLVKEYWKNCIGELEGMSPALLSLLNEQEPAVNGYKLIVSARNDTEAGQLKRKYSGIISNIYQTFGFPPLTLEAEVKETVSNPDYQKFLEEKQKEDAEKGLAALVEMQKKESEKGGDEGVYEGPVKIGYTIKEDADFRRIEQIIDEERRIAVEGFVFDAEVRELRSGRSLLTFKVTDYTSSILVKMFSRDKEDAAILARVKKGMWVRAQGSIQNDTFVRDLVMIANDINEISKQGRQDKAPEGEKRVELHMHTPMSQMDAVTPTSALVAQAAKWGHKAVAITDHAGAQSFPEAYSAGKKNGIKILYGVEVNLVNDGVPIVYNEAHIPLADATYVVFDVETTGLSAVYDTIIEFAAVKIRDGDIIDRFESFANPHHPLSNTTIDLTGITDDLVENAPEVSEVLEKFKNWAGDAILVAHNAAFDMGFLNIGYKNMGYPKASNPVLDTLELGRFLYPEFKNHRLNTLCKKFDIDLTQHHRAIYDAEATGYLMLKMLKDAMEKEITHHDQLNDNMGKGNAYQRSRPSHCTLIAQTQAGLKNLFKLISISHIDYFYRVPRIPRSQLKKYREGILVGSGCDKGEVFEGMMQKGFEEVVEIAEFYDYLEIHPKEVYQHLIDLEYVRDDKSLETIISNIVKLGEKLDKPVVATGNVHYLDPNDKIYRKILVNSQGGANPLNRHKLPDVHFRTTDEMLREFSFLGSEKAKEVVVTNTNKIADMIDEIKPIKDELYTPKIEGAEEEMREMSYGMARKIYGENLPEIVEARLEKELKSIIGHGFAVIYLISHKLVKKSLNDGYLVGSRGSVGSSFVATMTEITEVNPLPPHYVCPECKKSEFFNDGSVGSGFDLPDKDCPECGIAYTKDGHDIPFETFLGFKGDKVPDIDLNFSGEYQPKAHNYTKVLFGEEYVYRAGTIGTVAEKTAYGYVKGYSADNNIHMRGAETDRLVAGCTGVKRTTGQHPGGIIVVPDYMDIYDFTPIQFPADDRNSEWKTTHFDFHSIHDNILKLDILGHDDPTVIRMLQDLSGIDPKTVPTDDPEVMKIFSSTESLGVTEEQIMCKTGTLGIPEFGTRFVRQMLEDTKPTTFSELVQISGLSHGTDVWLSNAQELIHNRICTLSEVIGCRDDIMVYLIYQGLDPSLAFKIMESVRKGKGLSEEFEEEMRKNEVPEWYIDSCKKIKYMFPKAHAAAYVLMAVRIAYFKVHLPLLYYAAYFTVRADDFEIDAMTRGPQAIKTKMEEITVKGLDASTKEKNTLTVIELALEMCERGYAFAKVDLYKSSADQFLIEGNTLIPPFNSIPGLGTNAAINIVNARKNGEFLSKEDLQQRGKVSKTILEYLDKQGCLESLPEQNQLSLF</sequence>
<evidence type="ECO:0000259" key="15">
    <source>
        <dbReference type="SMART" id="SM00481"/>
    </source>
</evidence>
<evidence type="ECO:0000256" key="9">
    <source>
        <dbReference type="ARBA" id="ARBA00022839"/>
    </source>
</evidence>
<dbReference type="NCBIfam" id="NF001688">
    <property type="entry name" value="PRK00448.1"/>
    <property type="match status" value="1"/>
</dbReference>
<dbReference type="PANTHER" id="PTHR32294">
    <property type="entry name" value="DNA POLYMERASE III SUBUNIT ALPHA"/>
    <property type="match status" value="1"/>
</dbReference>
<dbReference type="Pfam" id="PF14480">
    <property type="entry name" value="DNA_pol3_a_NI"/>
    <property type="match status" value="1"/>
</dbReference>
<name>A0AAW7IW39_9BACI</name>
<evidence type="ECO:0000256" key="8">
    <source>
        <dbReference type="ARBA" id="ARBA00022801"/>
    </source>
</evidence>
<dbReference type="Gene3D" id="3.20.20.140">
    <property type="entry name" value="Metal-dependent hydrolases"/>
    <property type="match status" value="2"/>
</dbReference>
<dbReference type="Pfam" id="PF17657">
    <property type="entry name" value="DNA_pol3_finger"/>
    <property type="match status" value="1"/>
</dbReference>
<keyword evidence="6 13" id="KW-0235">DNA replication</keyword>
<dbReference type="GO" id="GO:0006261">
    <property type="term" value="P:DNA-templated DNA replication"/>
    <property type="evidence" value="ECO:0007669"/>
    <property type="project" value="UniProtKB-UniRule"/>
</dbReference>
<dbReference type="FunFam" id="3.30.420.10:FF:000045">
    <property type="entry name" value="3'-5' exonuclease DinG"/>
    <property type="match status" value="1"/>
</dbReference>
<evidence type="ECO:0000256" key="6">
    <source>
        <dbReference type="ARBA" id="ARBA00022705"/>
    </source>
</evidence>
<dbReference type="InterPro" id="IPR012337">
    <property type="entry name" value="RNaseH-like_sf"/>
</dbReference>
<dbReference type="InterPro" id="IPR003141">
    <property type="entry name" value="Pol/His_phosphatase_N"/>
</dbReference>
<comment type="function">
    <text evidence="11">DNA polymerase III is a complex, multichain enzyme responsible for most of the replicative synthesis in bacteria. This DNA polymerase also exhibits 3' to 5' exonuclease activity. The alpha chain is the DNA polymerase.</text>
</comment>
<dbReference type="Gene3D" id="1.10.150.870">
    <property type="match status" value="1"/>
</dbReference>
<dbReference type="GO" id="GO:0003887">
    <property type="term" value="F:DNA-directed DNA polymerase activity"/>
    <property type="evidence" value="ECO:0007669"/>
    <property type="project" value="UniProtKB-UniRule"/>
</dbReference>
<evidence type="ECO:0000256" key="4">
    <source>
        <dbReference type="ARBA" id="ARBA00022679"/>
    </source>
</evidence>
<keyword evidence="7 13" id="KW-0540">Nuclease</keyword>
<dbReference type="InterPro" id="IPR004365">
    <property type="entry name" value="NA-bd_OB_tRNA"/>
</dbReference>
<gene>
    <name evidence="13" type="primary">polC</name>
    <name evidence="16" type="ORF">QUF89_20065</name>
</gene>
<keyword evidence="3 13" id="KW-0963">Cytoplasm</keyword>
<evidence type="ECO:0000313" key="16">
    <source>
        <dbReference type="EMBL" id="MDM5454422.1"/>
    </source>
</evidence>
<dbReference type="InterPro" id="IPR036397">
    <property type="entry name" value="RNaseH_sf"/>
</dbReference>
<dbReference type="RefSeq" id="WP_289320690.1">
    <property type="nucleotide sequence ID" value="NZ_JAUCEY010000008.1"/>
</dbReference>
<dbReference type="PANTHER" id="PTHR32294:SF5">
    <property type="entry name" value="DNA POLYMERASE III POLC-TYPE"/>
    <property type="match status" value="1"/>
</dbReference>
<dbReference type="GO" id="GO:0008408">
    <property type="term" value="F:3'-5' exonuclease activity"/>
    <property type="evidence" value="ECO:0007669"/>
    <property type="project" value="UniProtKB-UniRule"/>
</dbReference>
<reference evidence="16" key="1">
    <citation type="submission" date="2023-06" db="EMBL/GenBank/DDBJ databases">
        <title>Comparative genomics of Bacillaceae isolates and their secondary metabolite potential.</title>
        <authorList>
            <person name="Song L."/>
            <person name="Nielsen L.J."/>
            <person name="Mohite O."/>
            <person name="Xu X."/>
            <person name="Weber T."/>
            <person name="Kovacs A.T."/>
        </authorList>
    </citation>
    <scope>NUCLEOTIDE SEQUENCE</scope>
    <source>
        <strain evidence="16">D8_B_37</strain>
    </source>
</reference>
<dbReference type="InterPro" id="IPR004805">
    <property type="entry name" value="DnaE2/DnaE/PolC"/>
</dbReference>
<dbReference type="InterPro" id="IPR029460">
    <property type="entry name" value="DNAPol_HHH"/>
</dbReference>
<dbReference type="EMBL" id="JAUCEY010000008">
    <property type="protein sequence ID" value="MDM5454422.1"/>
    <property type="molecule type" value="Genomic_DNA"/>
</dbReference>
<dbReference type="InterPro" id="IPR028112">
    <property type="entry name" value="DNA_PolC-type_N_I"/>
</dbReference>
<evidence type="ECO:0000256" key="10">
    <source>
        <dbReference type="ARBA" id="ARBA00022932"/>
    </source>
</evidence>
<accession>A0AAW7IW39</accession>
<evidence type="ECO:0000313" key="17">
    <source>
        <dbReference type="Proteomes" id="UP001234602"/>
    </source>
</evidence>
<dbReference type="SMART" id="SM00481">
    <property type="entry name" value="POLIIIAc"/>
    <property type="match status" value="1"/>
</dbReference>
<evidence type="ECO:0000256" key="12">
    <source>
        <dbReference type="ARBA" id="ARBA00049244"/>
    </source>
</evidence>
<dbReference type="EC" id="2.7.7.7" evidence="13"/>
<dbReference type="Gene3D" id="1.10.150.700">
    <property type="entry name" value="PolC, middle finger domain"/>
    <property type="match status" value="1"/>
</dbReference>
<evidence type="ECO:0000256" key="5">
    <source>
        <dbReference type="ARBA" id="ARBA00022695"/>
    </source>
</evidence>